<dbReference type="EMBL" id="JAMDKF010000005">
    <property type="protein sequence ID" value="MEE6040882.1"/>
    <property type="molecule type" value="Genomic_DNA"/>
</dbReference>
<gene>
    <name evidence="9" type="ORF">M5S13_03105</name>
</gene>
<organism evidence="9 10">
    <name type="scientific">Avibacterium paragallinarum</name>
    <name type="common">Haemophilus gallinarum</name>
    <dbReference type="NCBI Taxonomy" id="728"/>
    <lineage>
        <taxon>Bacteria</taxon>
        <taxon>Pseudomonadati</taxon>
        <taxon>Pseudomonadota</taxon>
        <taxon>Gammaproteobacteria</taxon>
        <taxon>Pasteurellales</taxon>
        <taxon>Pasteurellaceae</taxon>
        <taxon>Avibacterium</taxon>
    </lineage>
</organism>
<dbReference type="Gene3D" id="2.60.120.10">
    <property type="entry name" value="Jelly Rolls"/>
    <property type="match status" value="1"/>
</dbReference>
<comment type="similarity">
    <text evidence="7">Belongs to the D-lyxose ketol-isomerase family.</text>
</comment>
<keyword evidence="5" id="KW-0119">Carbohydrate metabolism</keyword>
<dbReference type="Pfam" id="PF07385">
    <property type="entry name" value="Lyx_isomer"/>
    <property type="match status" value="1"/>
</dbReference>
<protein>
    <recommendedName>
        <fullName evidence="8">D-lyxose ketol-isomerase</fullName>
        <ecNumber evidence="8">5.3.1.15</ecNumber>
    </recommendedName>
</protein>
<dbReference type="InterPro" id="IPR010864">
    <property type="entry name" value="D-lyxose_isomer"/>
</dbReference>
<evidence type="ECO:0000313" key="9">
    <source>
        <dbReference type="EMBL" id="MEE6040882.1"/>
    </source>
</evidence>
<comment type="cofactor">
    <cofactor evidence="1">
        <name>Mn(2+)</name>
        <dbReference type="ChEBI" id="CHEBI:29035"/>
    </cofactor>
</comment>
<evidence type="ECO:0000256" key="1">
    <source>
        <dbReference type="ARBA" id="ARBA00001936"/>
    </source>
</evidence>
<comment type="caution">
    <text evidence="9">The sequence shown here is derived from an EMBL/GenBank/DDBJ whole genome shotgun (WGS) entry which is preliminary data.</text>
</comment>
<evidence type="ECO:0000256" key="7">
    <source>
        <dbReference type="ARBA" id="ARBA00044951"/>
    </source>
</evidence>
<proteinExistence type="inferred from homology"/>
<keyword evidence="10" id="KW-1185">Reference proteome</keyword>
<evidence type="ECO:0000256" key="8">
    <source>
        <dbReference type="ARBA" id="ARBA00044972"/>
    </source>
</evidence>
<dbReference type="SUPFAM" id="SSF51182">
    <property type="entry name" value="RmlC-like cupins"/>
    <property type="match status" value="1"/>
</dbReference>
<dbReference type="Proteomes" id="UP001347884">
    <property type="component" value="Unassembled WGS sequence"/>
</dbReference>
<evidence type="ECO:0000256" key="4">
    <source>
        <dbReference type="ARBA" id="ARBA00023235"/>
    </source>
</evidence>
<reference evidence="9 10" key="1">
    <citation type="journal article" date="2022" name="Front. Microbiol.">
        <title>Commensal bacteria contribute to the growth of multidrug-resistant Avibacterium paragallinarum in chickens.</title>
        <authorList>
            <person name="Zhu J."/>
            <person name="Chen Y."/>
            <person name="Wu Y."/>
            <person name="Wang Y."/>
            <person name="Zhu K."/>
        </authorList>
    </citation>
    <scope>NUCLEOTIDE SEQUENCE [LARGE SCALE GENOMIC DNA]</scope>
    <source>
        <strain evidence="9 10">AV25</strain>
    </source>
</reference>
<evidence type="ECO:0000313" key="10">
    <source>
        <dbReference type="Proteomes" id="UP001347884"/>
    </source>
</evidence>
<evidence type="ECO:0000256" key="2">
    <source>
        <dbReference type="ARBA" id="ARBA00022723"/>
    </source>
</evidence>
<dbReference type="CDD" id="cd20308">
    <property type="entry name" value="cupin_YdaE"/>
    <property type="match status" value="1"/>
</dbReference>
<comment type="catalytic activity">
    <reaction evidence="6">
        <text>D-lyxose = D-xylulose</text>
        <dbReference type="Rhea" id="RHEA:14201"/>
        <dbReference type="ChEBI" id="CHEBI:16789"/>
        <dbReference type="ChEBI" id="CHEBI:17140"/>
        <dbReference type="EC" id="5.3.1.15"/>
    </reaction>
</comment>
<dbReference type="RefSeq" id="WP_226537731.1">
    <property type="nucleotide sequence ID" value="NZ_CP034110.1"/>
</dbReference>
<sequence length="189" mass="21840">MMNQYEKQKAQERTIAFLQAQHIALSEKDRANVEVTDFALNEWEKIGLQLITLVNNVRYCAKLLVLFPQQNCPEHRHPPFEGSIGKQETFRCLFGEVYLFVEAQQIEAQQNMPQNLTALCKQILPPEHRKKWYTATQGLILKAGDQFTIPPNTKHWFQAGDQGAIIAEYSSESRDEFDIFTDPEVIRIS</sequence>
<evidence type="ECO:0000256" key="6">
    <source>
        <dbReference type="ARBA" id="ARBA00044907"/>
    </source>
</evidence>
<accession>A0ABU7QG30</accession>
<dbReference type="GO" id="GO:0016853">
    <property type="term" value="F:isomerase activity"/>
    <property type="evidence" value="ECO:0007669"/>
    <property type="project" value="UniProtKB-KW"/>
</dbReference>
<keyword evidence="3" id="KW-0464">Manganese</keyword>
<dbReference type="InterPro" id="IPR011051">
    <property type="entry name" value="RmlC_Cupin_sf"/>
</dbReference>
<evidence type="ECO:0000256" key="5">
    <source>
        <dbReference type="ARBA" id="ARBA00023277"/>
    </source>
</evidence>
<dbReference type="EC" id="5.3.1.15" evidence="8"/>
<keyword evidence="4 9" id="KW-0413">Isomerase</keyword>
<name>A0ABU7QG30_AVIPA</name>
<evidence type="ECO:0000256" key="3">
    <source>
        <dbReference type="ARBA" id="ARBA00023211"/>
    </source>
</evidence>
<dbReference type="GeneID" id="66257363"/>
<keyword evidence="2" id="KW-0479">Metal-binding</keyword>
<dbReference type="InterPro" id="IPR014710">
    <property type="entry name" value="RmlC-like_jellyroll"/>
</dbReference>